<feature type="signal peptide" evidence="2">
    <location>
        <begin position="1"/>
        <end position="20"/>
    </location>
</feature>
<dbReference type="PANTHER" id="PTHR46580">
    <property type="entry name" value="SENSOR KINASE-RELATED"/>
    <property type="match status" value="1"/>
</dbReference>
<dbReference type="RefSeq" id="WP_386044904.1">
    <property type="nucleotide sequence ID" value="NZ_JBHUIO010000005.1"/>
</dbReference>
<keyword evidence="4" id="KW-1185">Reference proteome</keyword>
<organism evidence="3 4">
    <name type="scientific">Tumebacillus lipolyticus</name>
    <dbReference type="NCBI Taxonomy" id="1280370"/>
    <lineage>
        <taxon>Bacteria</taxon>
        <taxon>Bacillati</taxon>
        <taxon>Bacillota</taxon>
        <taxon>Bacilli</taxon>
        <taxon>Bacillales</taxon>
        <taxon>Alicyclobacillaceae</taxon>
        <taxon>Tumebacillus</taxon>
    </lineage>
</organism>
<dbReference type="Gene3D" id="2.130.10.130">
    <property type="entry name" value="Integrin alpha, N-terminal"/>
    <property type="match status" value="1"/>
</dbReference>
<keyword evidence="1 2" id="KW-0732">Signal</keyword>
<dbReference type="SUPFAM" id="SSF88713">
    <property type="entry name" value="Glycoside hydrolase/deacetylase"/>
    <property type="match status" value="1"/>
</dbReference>
<dbReference type="Pfam" id="PF13517">
    <property type="entry name" value="FG-GAP_3"/>
    <property type="match status" value="1"/>
</dbReference>
<comment type="caution">
    <text evidence="3">The sequence shown here is derived from an EMBL/GenBank/DDBJ whole genome shotgun (WGS) entry which is preliminary data.</text>
</comment>
<name>A0ABW4ZVS2_9BACL</name>
<feature type="chain" id="PRO_5046951868" evidence="2">
    <location>
        <begin position="21"/>
        <end position="632"/>
    </location>
</feature>
<reference evidence="4" key="1">
    <citation type="journal article" date="2019" name="Int. J. Syst. Evol. Microbiol.">
        <title>The Global Catalogue of Microorganisms (GCM) 10K type strain sequencing project: providing services to taxonomists for standard genome sequencing and annotation.</title>
        <authorList>
            <consortium name="The Broad Institute Genomics Platform"/>
            <consortium name="The Broad Institute Genome Sequencing Center for Infectious Disease"/>
            <person name="Wu L."/>
            <person name="Ma J."/>
        </authorList>
    </citation>
    <scope>NUCLEOTIDE SEQUENCE [LARGE SCALE GENOMIC DNA]</scope>
    <source>
        <strain evidence="4">CGMCC 1.13574</strain>
    </source>
</reference>
<dbReference type="PANTHER" id="PTHR46580:SF2">
    <property type="entry name" value="MAM DOMAIN-CONTAINING PROTEIN"/>
    <property type="match status" value="1"/>
</dbReference>
<accession>A0ABW4ZVS2</accession>
<dbReference type="SUPFAM" id="SSF69318">
    <property type="entry name" value="Integrin alpha N-terminal domain"/>
    <property type="match status" value="1"/>
</dbReference>
<evidence type="ECO:0000256" key="1">
    <source>
        <dbReference type="ARBA" id="ARBA00022729"/>
    </source>
</evidence>
<dbReference type="Pfam" id="PF10096">
    <property type="entry name" value="DUF2334"/>
    <property type="match status" value="1"/>
</dbReference>
<dbReference type="InterPro" id="IPR011330">
    <property type="entry name" value="Glyco_hydro/deAcase_b/a-brl"/>
</dbReference>
<sequence>MKRALLAVLLAAVIALPVQGQSRTNSFPNHDKHHALLRLEDVSPGGSYATLDDLGRLRAVFEYLNEEQVPFHVAVISRSKLLHADGTWYEKGIDDPHPDEHLQKFIKLLQSAEQKGAVLGMHGYSHQYGDVRRGDGWQDTGVGYEFAIKDAPETSTAPYAAEKITKSLSAFEKAGLTPGFWESPHYQQTREQEKVFRSYMGVLYQPDFFSLKSLKDQVVYQDENAYGSTTLGSVYVPAPFSYVTGQHDVERILKRGDRFRGLGATFFHPYLEFDHLEATTDASGAQEQRDGLPVYRYKQGEVTYLHQIVEGLRKRDFDWVSLHDVLPFSPAHRVQLPIGTTAEHLLFGNVSGSGQDSLVVVDSEGRVSVLQGNYSWPRNRAQSPFTSWLPTGLQPNDTPFLVDVNRDGISDLLTYQEEKGELNAYLSNKMSFEAVKRYGSLQPGWKRIVPCDLNGDHNPDLILKNEQTIGVALHENDSFRPLTEQFLYLKHADSVPFVGDVNGDQQQELILYSASAGEIELYAISRAGEFSSLGTYQVPKPKRGGQAVAGDTNGDGLTDLVIYDAQRGIWEVWQGDRELGLKPLDNLYGPWARGERIAFSADLDGNGKTDITAFDPAEGVLDISLSFRGPKK</sequence>
<proteinExistence type="predicted"/>
<dbReference type="EMBL" id="JBHUIO010000005">
    <property type="protein sequence ID" value="MFD2169614.1"/>
    <property type="molecule type" value="Genomic_DNA"/>
</dbReference>
<gene>
    <name evidence="3" type="ORF">ACFSOY_06360</name>
</gene>
<dbReference type="InterPro" id="IPR018763">
    <property type="entry name" value="DUF2334"/>
</dbReference>
<dbReference type="InterPro" id="IPR013517">
    <property type="entry name" value="FG-GAP"/>
</dbReference>
<evidence type="ECO:0000256" key="2">
    <source>
        <dbReference type="SAM" id="SignalP"/>
    </source>
</evidence>
<dbReference type="InterPro" id="IPR028994">
    <property type="entry name" value="Integrin_alpha_N"/>
</dbReference>
<protein>
    <submittedName>
        <fullName evidence="3">DUF2334 domain-containing protein</fullName>
    </submittedName>
</protein>
<evidence type="ECO:0000313" key="4">
    <source>
        <dbReference type="Proteomes" id="UP001597343"/>
    </source>
</evidence>
<dbReference type="Proteomes" id="UP001597343">
    <property type="component" value="Unassembled WGS sequence"/>
</dbReference>
<evidence type="ECO:0000313" key="3">
    <source>
        <dbReference type="EMBL" id="MFD2169614.1"/>
    </source>
</evidence>